<dbReference type="InterPro" id="IPR001810">
    <property type="entry name" value="F-box_dom"/>
</dbReference>
<dbReference type="NCBIfam" id="TIGR01640">
    <property type="entry name" value="F_box_assoc_1"/>
    <property type="match status" value="1"/>
</dbReference>
<dbReference type="InterPro" id="IPR017451">
    <property type="entry name" value="F-box-assoc_interact_dom"/>
</dbReference>
<protein>
    <recommendedName>
        <fullName evidence="1">F-box domain-containing protein</fullName>
    </recommendedName>
</protein>
<sequence length="472" mass="54140">MEEQVFPDEILLEIFIRTEPKTATTYRALGKTWNQLLQEETFLKENTFKNEGRHSKLLLQIGKHMLFSSPDLLCTLDPNVGRITSRSLPIQFGCNGWWNFIGSQFGVLCIRYSLQGFIPAIKVWNPVLNRVRDIEDPTEHLHRQAVSGYAFGYTTRTDKYHVVHVSKRHIKDKFVHCNVFNSSLGEWKHGYISDGGLQNLSQSSIFHEGMALWINWGGQNANHASDIVVFDVELFEIKKIRIIRGQYQHFQNLILYEGNIYLVGYELNLHGIITCMSKVDIPRMSIQLWKRILENIRWDTPSNPTYVNGKDLLHVYEIVSQARNNSRIKTTEIQILMRLSSRCCGLRKCVMKKSERIKQQIFLDDILLEIFNRTEPKTATRCRSLSKGWCKILTAYTFRKDNTLANTDKHNNLLIQVGLAPWISGPDSLSMVDVQDGVLIHVSCHSRSLLVGGGALSAQNMAWCVCTIARVV</sequence>
<name>A0ABU6W8F8_9FABA</name>
<dbReference type="Proteomes" id="UP001341840">
    <property type="component" value="Unassembled WGS sequence"/>
</dbReference>
<dbReference type="PANTHER" id="PTHR31672:SF13">
    <property type="entry name" value="F-BOX PROTEIN CPR30-LIKE"/>
    <property type="match status" value="1"/>
</dbReference>
<evidence type="ECO:0000313" key="2">
    <source>
        <dbReference type="EMBL" id="MED6180860.1"/>
    </source>
</evidence>
<feature type="domain" description="F-box" evidence="1">
    <location>
        <begin position="6"/>
        <end position="46"/>
    </location>
</feature>
<comment type="caution">
    <text evidence="2">The sequence shown here is derived from an EMBL/GenBank/DDBJ whole genome shotgun (WGS) entry which is preliminary data.</text>
</comment>
<dbReference type="Pfam" id="PF00646">
    <property type="entry name" value="F-box"/>
    <property type="match status" value="1"/>
</dbReference>
<dbReference type="SMART" id="SM00256">
    <property type="entry name" value="FBOX"/>
    <property type="match status" value="2"/>
</dbReference>
<feature type="domain" description="F-box" evidence="1">
    <location>
        <begin position="362"/>
        <end position="401"/>
    </location>
</feature>
<evidence type="ECO:0000313" key="3">
    <source>
        <dbReference type="Proteomes" id="UP001341840"/>
    </source>
</evidence>
<dbReference type="PANTHER" id="PTHR31672">
    <property type="entry name" value="BNACNNG10540D PROTEIN"/>
    <property type="match status" value="1"/>
</dbReference>
<proteinExistence type="predicted"/>
<evidence type="ECO:0000259" key="1">
    <source>
        <dbReference type="SMART" id="SM00256"/>
    </source>
</evidence>
<keyword evidence="3" id="KW-1185">Reference proteome</keyword>
<reference evidence="2 3" key="1">
    <citation type="journal article" date="2023" name="Plants (Basel)">
        <title>Bridging the Gap: Combining Genomics and Transcriptomics Approaches to Understand Stylosanthes scabra, an Orphan Legume from the Brazilian Caatinga.</title>
        <authorList>
            <person name="Ferreira-Neto J.R.C."/>
            <person name="da Silva M.D."/>
            <person name="Binneck E."/>
            <person name="de Melo N.F."/>
            <person name="da Silva R.H."/>
            <person name="de Melo A.L.T.M."/>
            <person name="Pandolfi V."/>
            <person name="Bustamante F.O."/>
            <person name="Brasileiro-Vidal A.C."/>
            <person name="Benko-Iseppon A.M."/>
        </authorList>
    </citation>
    <scope>NUCLEOTIDE SEQUENCE [LARGE SCALE GENOMIC DNA]</scope>
    <source>
        <tissue evidence="2">Leaves</tissue>
    </source>
</reference>
<gene>
    <name evidence="2" type="ORF">PIB30_013943</name>
</gene>
<organism evidence="2 3">
    <name type="scientific">Stylosanthes scabra</name>
    <dbReference type="NCBI Taxonomy" id="79078"/>
    <lineage>
        <taxon>Eukaryota</taxon>
        <taxon>Viridiplantae</taxon>
        <taxon>Streptophyta</taxon>
        <taxon>Embryophyta</taxon>
        <taxon>Tracheophyta</taxon>
        <taxon>Spermatophyta</taxon>
        <taxon>Magnoliopsida</taxon>
        <taxon>eudicotyledons</taxon>
        <taxon>Gunneridae</taxon>
        <taxon>Pentapetalae</taxon>
        <taxon>rosids</taxon>
        <taxon>fabids</taxon>
        <taxon>Fabales</taxon>
        <taxon>Fabaceae</taxon>
        <taxon>Papilionoideae</taxon>
        <taxon>50 kb inversion clade</taxon>
        <taxon>dalbergioids sensu lato</taxon>
        <taxon>Dalbergieae</taxon>
        <taxon>Pterocarpus clade</taxon>
        <taxon>Stylosanthes</taxon>
    </lineage>
</organism>
<accession>A0ABU6W8F8</accession>
<dbReference type="InterPro" id="IPR050796">
    <property type="entry name" value="SCF_F-box_component"/>
</dbReference>
<dbReference type="EMBL" id="JASCZI010181279">
    <property type="protein sequence ID" value="MED6180860.1"/>
    <property type="molecule type" value="Genomic_DNA"/>
</dbReference>